<sequence length="332" mass="34259">MDVPPTPQPGPGLTPAPPRPDAALAWLSCLADGTRVRLLRLLEAEELGVSGLCTILQLPQSTVSRHLKALADAGFLISRRRGTTRLYENVHDELDPDQADLWRLTRKQTAGWATLAQDAARLAAYRAVHAASGGDDFFAGLAGTWDATREAVYGARLSTAPLAMLLPADARVADFGCGTGSLLAALAPFAAEVHGLDASPEMLAAAGARLDGTAGVSLHRCDLAATPLADASVDAAFCVLVLSYLAEPAAAVAEMARVAKPGGVVAITDLAAHDRDDFRRAMGQTSNGFAEEALAGLLIDAGLTGVRATLLPPDPGATGPALRLARGLKPAA</sequence>
<dbReference type="CDD" id="cd02440">
    <property type="entry name" value="AdoMet_MTases"/>
    <property type="match status" value="1"/>
</dbReference>
<keyword evidence="3" id="KW-1185">Reference proteome</keyword>
<evidence type="ECO:0000313" key="2">
    <source>
        <dbReference type="EMBL" id="BAM02505.1"/>
    </source>
</evidence>
<name>I0IB67_PHYMF</name>
<evidence type="ECO:0000313" key="3">
    <source>
        <dbReference type="Proteomes" id="UP000007881"/>
    </source>
</evidence>
<dbReference type="PANTHER" id="PTHR42912:SF93">
    <property type="entry name" value="N6-ADENOSINE-METHYLTRANSFERASE TMT1A"/>
    <property type="match status" value="1"/>
</dbReference>
<feature type="domain" description="HTH arsR-type" evidence="1">
    <location>
        <begin position="15"/>
        <end position="109"/>
    </location>
</feature>
<dbReference type="EMBL" id="AP012338">
    <property type="protein sequence ID" value="BAM02505.1"/>
    <property type="molecule type" value="Genomic_DNA"/>
</dbReference>
<dbReference type="GO" id="GO:0008757">
    <property type="term" value="F:S-adenosylmethionine-dependent methyltransferase activity"/>
    <property type="evidence" value="ECO:0007669"/>
    <property type="project" value="InterPro"/>
</dbReference>
<protein>
    <submittedName>
        <fullName evidence="2">Putative ArsR family transcriptional regulator</fullName>
    </submittedName>
</protein>
<dbReference type="KEGG" id="phm:PSMK_03460"/>
<dbReference type="RefSeq" id="WP_014435725.1">
    <property type="nucleotide sequence ID" value="NC_017080.1"/>
</dbReference>
<dbReference type="CDD" id="cd00090">
    <property type="entry name" value="HTH_ARSR"/>
    <property type="match status" value="1"/>
</dbReference>
<reference evidence="2 3" key="1">
    <citation type="submission" date="2012-02" db="EMBL/GenBank/DDBJ databases">
        <title>Complete genome sequence of Phycisphaera mikurensis NBRC 102666.</title>
        <authorList>
            <person name="Ankai A."/>
            <person name="Hosoyama A."/>
            <person name="Terui Y."/>
            <person name="Sekine M."/>
            <person name="Fukai R."/>
            <person name="Kato Y."/>
            <person name="Nakamura S."/>
            <person name="Yamada-Narita S."/>
            <person name="Kawakoshi A."/>
            <person name="Fukunaga Y."/>
            <person name="Yamazaki S."/>
            <person name="Fujita N."/>
        </authorList>
    </citation>
    <scope>NUCLEOTIDE SEQUENCE [LARGE SCALE GENOMIC DNA]</scope>
    <source>
        <strain evidence="3">NBRC 102666 / KCTC 22515 / FYK2301M01</strain>
    </source>
</reference>
<dbReference type="PROSITE" id="PS50987">
    <property type="entry name" value="HTH_ARSR_2"/>
    <property type="match status" value="1"/>
</dbReference>
<dbReference type="SUPFAM" id="SSF46785">
    <property type="entry name" value="Winged helix' DNA-binding domain"/>
    <property type="match status" value="1"/>
</dbReference>
<dbReference type="Gene3D" id="1.10.10.10">
    <property type="entry name" value="Winged helix-like DNA-binding domain superfamily/Winged helix DNA-binding domain"/>
    <property type="match status" value="1"/>
</dbReference>
<dbReference type="InterPro" id="IPR013216">
    <property type="entry name" value="Methyltransf_11"/>
</dbReference>
<gene>
    <name evidence="2" type="ordered locus">PSMK_03460</name>
</gene>
<dbReference type="InterPro" id="IPR036388">
    <property type="entry name" value="WH-like_DNA-bd_sf"/>
</dbReference>
<dbReference type="PRINTS" id="PR00778">
    <property type="entry name" value="HTHARSR"/>
</dbReference>
<organism evidence="2 3">
    <name type="scientific">Phycisphaera mikurensis (strain NBRC 102666 / KCTC 22515 / FYK2301M01)</name>
    <dbReference type="NCBI Taxonomy" id="1142394"/>
    <lineage>
        <taxon>Bacteria</taxon>
        <taxon>Pseudomonadati</taxon>
        <taxon>Planctomycetota</taxon>
        <taxon>Phycisphaerae</taxon>
        <taxon>Phycisphaerales</taxon>
        <taxon>Phycisphaeraceae</taxon>
        <taxon>Phycisphaera</taxon>
    </lineage>
</organism>
<dbReference type="InterPro" id="IPR029063">
    <property type="entry name" value="SAM-dependent_MTases_sf"/>
</dbReference>
<dbReference type="NCBIfam" id="NF033788">
    <property type="entry name" value="HTH_metalloreg"/>
    <property type="match status" value="1"/>
</dbReference>
<dbReference type="Gene3D" id="3.40.50.150">
    <property type="entry name" value="Vaccinia Virus protein VP39"/>
    <property type="match status" value="1"/>
</dbReference>
<dbReference type="SUPFAM" id="SSF53335">
    <property type="entry name" value="S-adenosyl-L-methionine-dependent methyltransferases"/>
    <property type="match status" value="1"/>
</dbReference>
<dbReference type="eggNOG" id="COG2226">
    <property type="taxonomic scope" value="Bacteria"/>
</dbReference>
<dbReference type="InterPro" id="IPR011991">
    <property type="entry name" value="ArsR-like_HTH"/>
</dbReference>
<dbReference type="HOGENOM" id="CLU_063642_1_0_0"/>
<dbReference type="Pfam" id="PF01022">
    <property type="entry name" value="HTH_5"/>
    <property type="match status" value="1"/>
</dbReference>
<dbReference type="Proteomes" id="UP000007881">
    <property type="component" value="Chromosome"/>
</dbReference>
<dbReference type="AlphaFoldDB" id="I0IB67"/>
<evidence type="ECO:0000259" key="1">
    <source>
        <dbReference type="PROSITE" id="PS50987"/>
    </source>
</evidence>
<dbReference type="InterPro" id="IPR036390">
    <property type="entry name" value="WH_DNA-bd_sf"/>
</dbReference>
<dbReference type="OrthoDB" id="9772751at2"/>
<dbReference type="Pfam" id="PF08241">
    <property type="entry name" value="Methyltransf_11"/>
    <property type="match status" value="1"/>
</dbReference>
<proteinExistence type="predicted"/>
<dbReference type="STRING" id="1142394.PSMK_03460"/>
<dbReference type="InterPro" id="IPR001845">
    <property type="entry name" value="HTH_ArsR_DNA-bd_dom"/>
</dbReference>
<dbReference type="PANTHER" id="PTHR42912">
    <property type="entry name" value="METHYLTRANSFERASE"/>
    <property type="match status" value="1"/>
</dbReference>
<accession>I0IB67</accession>
<dbReference type="InterPro" id="IPR050508">
    <property type="entry name" value="Methyltransf_Superfamily"/>
</dbReference>
<dbReference type="SMART" id="SM00418">
    <property type="entry name" value="HTH_ARSR"/>
    <property type="match status" value="1"/>
</dbReference>
<dbReference type="eggNOG" id="COG0640">
    <property type="taxonomic scope" value="Bacteria"/>
</dbReference>
<dbReference type="GO" id="GO:0003700">
    <property type="term" value="F:DNA-binding transcription factor activity"/>
    <property type="evidence" value="ECO:0007669"/>
    <property type="project" value="InterPro"/>
</dbReference>